<name>A0ABY9NFE2_9PSED</name>
<dbReference type="Proteomes" id="UP001237292">
    <property type="component" value="Chromosome"/>
</dbReference>
<evidence type="ECO:0000313" key="3">
    <source>
        <dbReference type="Proteomes" id="UP001237292"/>
    </source>
</evidence>
<dbReference type="Gene3D" id="3.10.450.50">
    <property type="match status" value="1"/>
</dbReference>
<feature type="domain" description="SnoaL-like" evidence="1">
    <location>
        <begin position="15"/>
        <end position="146"/>
    </location>
</feature>
<proteinExistence type="predicted"/>
<gene>
    <name evidence="2" type="ORF">QL104_27490</name>
</gene>
<evidence type="ECO:0000259" key="1">
    <source>
        <dbReference type="Pfam" id="PF13577"/>
    </source>
</evidence>
<dbReference type="InterPro" id="IPR037401">
    <property type="entry name" value="SnoaL-like"/>
</dbReference>
<dbReference type="Pfam" id="PF13577">
    <property type="entry name" value="SnoaL_4"/>
    <property type="match status" value="1"/>
</dbReference>
<protein>
    <submittedName>
        <fullName evidence="2">Nuclear transport factor 2 family protein</fullName>
    </submittedName>
</protein>
<reference evidence="2 3" key="1">
    <citation type="journal article" date="2023" name="Access Microbiol">
        <title>The genome of a steinernematid-associated Pseudomonas piscis bacterium encodes the biosynthesis of insect toxins.</title>
        <authorList>
            <person name="Awori R.M."/>
            <person name="Hendre P."/>
            <person name="Amugune N.O."/>
        </authorList>
    </citation>
    <scope>NUCLEOTIDE SEQUENCE [LARGE SCALE GENOMIC DNA]</scope>
    <source>
        <strain evidence="2 3">75</strain>
    </source>
</reference>
<organism evidence="2 3">
    <name type="scientific">Pseudomonas piscis</name>
    <dbReference type="NCBI Taxonomy" id="2614538"/>
    <lineage>
        <taxon>Bacteria</taxon>
        <taxon>Pseudomonadati</taxon>
        <taxon>Pseudomonadota</taxon>
        <taxon>Gammaproteobacteria</taxon>
        <taxon>Pseudomonadales</taxon>
        <taxon>Pseudomonadaceae</taxon>
        <taxon>Pseudomonas</taxon>
    </lineage>
</organism>
<dbReference type="EMBL" id="CP133164">
    <property type="protein sequence ID" value="WMN17050.1"/>
    <property type="molecule type" value="Genomic_DNA"/>
</dbReference>
<sequence>MSDISHLQVRLRFFESQQAIRTCINRYMTLCDALDARTPLDELAGLFTREAVWEGKGARYAATFGGYQGREAIRAMFATYMKTPAHFALNTHFLASEVIEVDGDQGQGSWMMLQASSFAEGGSHLNAARLTVRFALEEGHWRIARFQTENLFSRPMTAWNSDAQLPVPGQGG</sequence>
<dbReference type="InterPro" id="IPR032710">
    <property type="entry name" value="NTF2-like_dom_sf"/>
</dbReference>
<accession>A0ABY9NFE2</accession>
<keyword evidence="3" id="KW-1185">Reference proteome</keyword>
<evidence type="ECO:0000313" key="2">
    <source>
        <dbReference type="EMBL" id="WMN17050.1"/>
    </source>
</evidence>
<dbReference type="SUPFAM" id="SSF54427">
    <property type="entry name" value="NTF2-like"/>
    <property type="match status" value="1"/>
</dbReference>
<dbReference type="RefSeq" id="WP_103326225.1">
    <property type="nucleotide sequence ID" value="NZ_CP133164.1"/>
</dbReference>